<dbReference type="SUPFAM" id="SSF52151">
    <property type="entry name" value="FabD/lysophospholipase-like"/>
    <property type="match status" value="1"/>
</dbReference>
<evidence type="ECO:0000256" key="1">
    <source>
        <dbReference type="ARBA" id="ARBA00022801"/>
    </source>
</evidence>
<feature type="short sequence motif" description="GXSXG" evidence="4">
    <location>
        <begin position="49"/>
        <end position="53"/>
    </location>
</feature>
<gene>
    <name evidence="7" type="ORF">CES86_5316</name>
    <name evidence="6" type="ORF">F9L03_25015</name>
</gene>
<dbReference type="Proteomes" id="UP000216363">
    <property type="component" value="Unassembled WGS sequence"/>
</dbReference>
<protein>
    <submittedName>
        <fullName evidence="7">Patatin-like phospholipase family protein</fullName>
    </submittedName>
</protein>
<feature type="domain" description="PNPLA" evidence="5">
    <location>
        <begin position="13"/>
        <end position="194"/>
    </location>
</feature>
<dbReference type="EMBL" id="WBWF01000030">
    <property type="protein sequence ID" value="KAB2699933.1"/>
    <property type="molecule type" value="Genomic_DNA"/>
</dbReference>
<evidence type="ECO:0000313" key="8">
    <source>
        <dbReference type="Proteomes" id="UP000216363"/>
    </source>
</evidence>
<dbReference type="PANTHER" id="PTHR24185">
    <property type="entry name" value="CALCIUM-INDEPENDENT PHOSPHOLIPASE A2-GAMMA"/>
    <property type="match status" value="1"/>
</dbReference>
<evidence type="ECO:0000256" key="3">
    <source>
        <dbReference type="ARBA" id="ARBA00023098"/>
    </source>
</evidence>
<evidence type="ECO:0000256" key="4">
    <source>
        <dbReference type="PROSITE-ProRule" id="PRU01161"/>
    </source>
</evidence>
<keyword evidence="1 4" id="KW-0378">Hydrolase</keyword>
<reference evidence="6 9" key="2">
    <citation type="submission" date="2019-09" db="EMBL/GenBank/DDBJ databases">
        <title>Taxonomic organization of the family Brucellaceae based on a phylogenomic approach.</title>
        <authorList>
            <person name="Leclercq S."/>
            <person name="Cloeckaert A."/>
            <person name="Zygmunt M.S."/>
        </authorList>
    </citation>
    <scope>NUCLEOTIDE SEQUENCE [LARGE SCALE GENOMIC DNA]</scope>
    <source>
        <strain evidence="6 9">LUP23</strain>
    </source>
</reference>
<evidence type="ECO:0000313" key="6">
    <source>
        <dbReference type="EMBL" id="KAB2699933.1"/>
    </source>
</evidence>
<feature type="short sequence motif" description="GXGXXG" evidence="4">
    <location>
        <begin position="17"/>
        <end position="22"/>
    </location>
</feature>
<sequence>MAQTESNKTFRILSLDGGGAKGFYTLGVLHEVEAAARRPLCEIFDLIYGTSTGSIIGTLLATGRGVEEIHQLYKAHVPTVMRPRSRTAKTAALKNLAETVFKDEGFDTVKTGIGIVATNWQTDIPMIFKADAGQAHGRLDTPVPGFGVKLSDAVQASCSAYPFFEKTIVTTAQGHTIELADGGFCANNPALYAIADATEAFKIERENISVLSIGCGVYPTPTKSIASQGYWIAKLPSVKLLQKVLEVNTQSMEQLGKVLFDGINIVRVNDRFAKPELATDLLEHDLSKLNILRQQGCNSFAEREADIYSILGW</sequence>
<keyword evidence="9" id="KW-1185">Reference proteome</keyword>
<dbReference type="GO" id="GO:0016042">
    <property type="term" value="P:lipid catabolic process"/>
    <property type="evidence" value="ECO:0007669"/>
    <property type="project" value="UniProtKB-UniRule"/>
</dbReference>
<organism evidence="7 8">
    <name type="scientific">Brucella lupini</name>
    <dbReference type="NCBI Taxonomy" id="255457"/>
    <lineage>
        <taxon>Bacteria</taxon>
        <taxon>Pseudomonadati</taxon>
        <taxon>Pseudomonadota</taxon>
        <taxon>Alphaproteobacteria</taxon>
        <taxon>Hyphomicrobiales</taxon>
        <taxon>Brucellaceae</taxon>
        <taxon>Brucella/Ochrobactrum group</taxon>
        <taxon>Brucella</taxon>
    </lineage>
</organism>
<comment type="caution">
    <text evidence="7">The sequence shown here is derived from an EMBL/GenBank/DDBJ whole genome shotgun (WGS) entry which is preliminary data.</text>
</comment>
<dbReference type="InterPro" id="IPR002641">
    <property type="entry name" value="PNPLA_dom"/>
</dbReference>
<dbReference type="AlphaFoldDB" id="A0A256H148"/>
<dbReference type="Gene3D" id="3.40.1090.10">
    <property type="entry name" value="Cytosolic phospholipase A2 catalytic domain"/>
    <property type="match status" value="1"/>
</dbReference>
<dbReference type="Pfam" id="PF01734">
    <property type="entry name" value="Patatin"/>
    <property type="match status" value="1"/>
</dbReference>
<accession>A0A256H148</accession>
<reference evidence="7 8" key="1">
    <citation type="submission" date="2017-07" db="EMBL/GenBank/DDBJ databases">
        <title>Draft genome of Ochrobactrum lupini type strain LUP21.</title>
        <authorList>
            <person name="Krzyzanowska D.M."/>
            <person name="Jafra S."/>
        </authorList>
    </citation>
    <scope>NUCLEOTIDE SEQUENCE [LARGE SCALE GENOMIC DNA]</scope>
    <source>
        <strain evidence="7 8">LUP21</strain>
    </source>
</reference>
<evidence type="ECO:0000256" key="2">
    <source>
        <dbReference type="ARBA" id="ARBA00022963"/>
    </source>
</evidence>
<evidence type="ECO:0000313" key="9">
    <source>
        <dbReference type="Proteomes" id="UP000435957"/>
    </source>
</evidence>
<dbReference type="GO" id="GO:0016020">
    <property type="term" value="C:membrane"/>
    <property type="evidence" value="ECO:0007669"/>
    <property type="project" value="TreeGrafter"/>
</dbReference>
<feature type="short sequence motif" description="DGA/G" evidence="4">
    <location>
        <begin position="181"/>
        <end position="183"/>
    </location>
</feature>
<dbReference type="GO" id="GO:0006631">
    <property type="term" value="P:fatty acid metabolic process"/>
    <property type="evidence" value="ECO:0007669"/>
    <property type="project" value="TreeGrafter"/>
</dbReference>
<dbReference type="RefSeq" id="WP_094513213.1">
    <property type="nucleotide sequence ID" value="NZ_JBHEEP010000036.1"/>
</dbReference>
<dbReference type="Proteomes" id="UP000435957">
    <property type="component" value="Unassembled WGS sequence"/>
</dbReference>
<evidence type="ECO:0000313" key="7">
    <source>
        <dbReference type="EMBL" id="OYR33008.1"/>
    </source>
</evidence>
<dbReference type="PROSITE" id="PS51635">
    <property type="entry name" value="PNPLA"/>
    <property type="match status" value="1"/>
</dbReference>
<feature type="active site" description="Nucleophile" evidence="4">
    <location>
        <position position="51"/>
    </location>
</feature>
<dbReference type="PANTHER" id="PTHR24185:SF1">
    <property type="entry name" value="CALCIUM-INDEPENDENT PHOSPHOLIPASE A2-GAMMA"/>
    <property type="match status" value="1"/>
</dbReference>
<keyword evidence="3 4" id="KW-0443">Lipid metabolism</keyword>
<proteinExistence type="predicted"/>
<feature type="active site" description="Proton acceptor" evidence="4">
    <location>
        <position position="181"/>
    </location>
</feature>
<keyword evidence="2 4" id="KW-0442">Lipid degradation</keyword>
<dbReference type="InterPro" id="IPR016035">
    <property type="entry name" value="Acyl_Trfase/lysoPLipase"/>
</dbReference>
<name>A0A256H148_9HYPH</name>
<dbReference type="GO" id="GO:0004620">
    <property type="term" value="F:phospholipase activity"/>
    <property type="evidence" value="ECO:0007669"/>
    <property type="project" value="TreeGrafter"/>
</dbReference>
<dbReference type="EMBL" id="NNRN01000001">
    <property type="protein sequence ID" value="OYR33008.1"/>
    <property type="molecule type" value="Genomic_DNA"/>
</dbReference>
<dbReference type="CDD" id="cd07199">
    <property type="entry name" value="Pat17_PNPLA8_PNPLA9_like"/>
    <property type="match status" value="1"/>
</dbReference>
<evidence type="ECO:0000259" key="5">
    <source>
        <dbReference type="PROSITE" id="PS51635"/>
    </source>
</evidence>